<evidence type="ECO:0000256" key="6">
    <source>
        <dbReference type="ARBA" id="ARBA00044566"/>
    </source>
</evidence>
<proteinExistence type="inferred from homology"/>
<dbReference type="PANTHER" id="PTHR13710">
    <property type="entry name" value="DNA HELICASE RECQ FAMILY MEMBER"/>
    <property type="match status" value="1"/>
</dbReference>
<keyword evidence="9" id="KW-0067">ATP-binding</keyword>
<evidence type="ECO:0000256" key="5">
    <source>
        <dbReference type="ARBA" id="ARBA00034808"/>
    </source>
</evidence>
<protein>
    <recommendedName>
        <fullName evidence="5">DNA 3'-5' helicase</fullName>
        <ecNumber evidence="5">5.6.2.4</ecNumber>
    </recommendedName>
    <alternativeName>
        <fullName evidence="6">DNA 3'-5' helicase Q1</fullName>
    </alternativeName>
</protein>
<dbReference type="SMART" id="SM00490">
    <property type="entry name" value="HELICc"/>
    <property type="match status" value="1"/>
</dbReference>
<dbReference type="EMBL" id="JARQWQ010000072">
    <property type="protein sequence ID" value="KAK2554116.1"/>
    <property type="molecule type" value="Genomic_DNA"/>
</dbReference>
<feature type="region of interest" description="Disordered" evidence="7">
    <location>
        <begin position="398"/>
        <end position="417"/>
    </location>
</feature>
<dbReference type="GO" id="GO:0003677">
    <property type="term" value="F:DNA binding"/>
    <property type="evidence" value="ECO:0007669"/>
    <property type="project" value="UniProtKB-KW"/>
</dbReference>
<dbReference type="EC" id="5.6.2.4" evidence="5"/>
<dbReference type="PROSITE" id="PS51194">
    <property type="entry name" value="HELICASE_CTER"/>
    <property type="match status" value="1"/>
</dbReference>
<organism evidence="9 10">
    <name type="scientific">Acropora cervicornis</name>
    <name type="common">Staghorn coral</name>
    <dbReference type="NCBI Taxonomy" id="6130"/>
    <lineage>
        <taxon>Eukaryota</taxon>
        <taxon>Metazoa</taxon>
        <taxon>Cnidaria</taxon>
        <taxon>Anthozoa</taxon>
        <taxon>Hexacorallia</taxon>
        <taxon>Scleractinia</taxon>
        <taxon>Astrocoeniina</taxon>
        <taxon>Acroporidae</taxon>
        <taxon>Acropora</taxon>
    </lineage>
</organism>
<keyword evidence="2" id="KW-0238">DNA-binding</keyword>
<evidence type="ECO:0000313" key="9">
    <source>
        <dbReference type="EMBL" id="KAK2554116.1"/>
    </source>
</evidence>
<keyword evidence="9" id="KW-0347">Helicase</keyword>
<reference evidence="9" key="1">
    <citation type="journal article" date="2023" name="G3 (Bethesda)">
        <title>Whole genome assembly and annotation of the endangered Caribbean coral Acropora cervicornis.</title>
        <authorList>
            <person name="Selwyn J.D."/>
            <person name="Vollmer S.V."/>
        </authorList>
    </citation>
    <scope>NUCLEOTIDE SEQUENCE</scope>
    <source>
        <strain evidence="9">K2</strain>
    </source>
</reference>
<sequence length="534" mass="59660">MAEDVEGFVSCLSEVLLKLSESGLSFTLKREQELAMCHLFNGKDHHTRSSDRGKFYGNDACDLNENLDGLDDIHQGKFNIIYASAEAALDKRFLNSLKAKDSLFNKTLAALIVDERHILETWTELMEKKKKGKHIEAFRESFGKLAILRSLLIEGTPVAALTGTADDRTQQHIKEVLTLKKDTFTVYVSPNRTNIRFSVKKVKKEEQLNELQWLIDIIKLKGKDTPKRMLFCNTINEVASVANHLLFNLGIHAYDEKFKSPENCLLGIYHSNTRQASKDRILASLKGNDPRRVVVCTTASCMGVNFPNIRYVIIWGAAWSILDLHQEAGRDGLHSHGIVLYHGQQLGPSESDGCLRVAAYKSVDSALVPLNPPHDCCTYCTALCKCEGTSCSACVLPSESKASKPPEKPKGPTRNVTAKDRLDLQSALEEVFQEIKFQSLAIDESVSHGFSPQLISEVVNNGENIFTTEDVLTNFPVFSVRNAIIILEVIQDLFLDIPSLEDTLTLFDLGSTFDHVTWLTLEDMIFSDSDDDCQ</sequence>
<dbReference type="GO" id="GO:0000724">
    <property type="term" value="P:double-strand break repair via homologous recombination"/>
    <property type="evidence" value="ECO:0007669"/>
    <property type="project" value="TreeGrafter"/>
</dbReference>
<evidence type="ECO:0000256" key="1">
    <source>
        <dbReference type="ARBA" id="ARBA00005446"/>
    </source>
</evidence>
<evidence type="ECO:0000256" key="3">
    <source>
        <dbReference type="ARBA" id="ARBA00023235"/>
    </source>
</evidence>
<keyword evidence="3" id="KW-0413">Isomerase</keyword>
<dbReference type="InterPro" id="IPR001650">
    <property type="entry name" value="Helicase_C-like"/>
</dbReference>
<dbReference type="SUPFAM" id="SSF52540">
    <property type="entry name" value="P-loop containing nucleoside triphosphate hydrolases"/>
    <property type="match status" value="1"/>
</dbReference>
<evidence type="ECO:0000256" key="4">
    <source>
        <dbReference type="ARBA" id="ARBA00034617"/>
    </source>
</evidence>
<evidence type="ECO:0000259" key="8">
    <source>
        <dbReference type="PROSITE" id="PS51194"/>
    </source>
</evidence>
<evidence type="ECO:0000313" key="10">
    <source>
        <dbReference type="Proteomes" id="UP001249851"/>
    </source>
</evidence>
<name>A0AAD9UY26_ACRCE</name>
<comment type="caution">
    <text evidence="9">The sequence shown here is derived from an EMBL/GenBank/DDBJ whole genome shotgun (WGS) entry which is preliminary data.</text>
</comment>
<dbReference type="GO" id="GO:0005694">
    <property type="term" value="C:chromosome"/>
    <property type="evidence" value="ECO:0007669"/>
    <property type="project" value="TreeGrafter"/>
</dbReference>
<comment type="similarity">
    <text evidence="1">Belongs to the helicase family. RecQ subfamily.</text>
</comment>
<accession>A0AAD9UY26</accession>
<comment type="catalytic activity">
    <reaction evidence="4">
        <text>Couples ATP hydrolysis with the unwinding of duplex DNA by translocating in the 3'-5' direction.</text>
        <dbReference type="EC" id="5.6.2.4"/>
    </reaction>
</comment>
<dbReference type="GO" id="GO:0005737">
    <property type="term" value="C:cytoplasm"/>
    <property type="evidence" value="ECO:0007669"/>
    <property type="project" value="TreeGrafter"/>
</dbReference>
<evidence type="ECO:0000256" key="2">
    <source>
        <dbReference type="ARBA" id="ARBA00023125"/>
    </source>
</evidence>
<gene>
    <name evidence="9" type="ORF">P5673_024468</name>
</gene>
<keyword evidence="9" id="KW-0378">Hydrolase</keyword>
<dbReference type="GO" id="GO:0009378">
    <property type="term" value="F:four-way junction helicase activity"/>
    <property type="evidence" value="ECO:0007669"/>
    <property type="project" value="TreeGrafter"/>
</dbReference>
<keyword evidence="10" id="KW-1185">Reference proteome</keyword>
<evidence type="ECO:0000256" key="7">
    <source>
        <dbReference type="SAM" id="MobiDB-lite"/>
    </source>
</evidence>
<reference evidence="9" key="2">
    <citation type="journal article" date="2023" name="Science">
        <title>Genomic signatures of disease resistance in endangered staghorn corals.</title>
        <authorList>
            <person name="Vollmer S.V."/>
            <person name="Selwyn J.D."/>
            <person name="Despard B.A."/>
            <person name="Roesel C.L."/>
        </authorList>
    </citation>
    <scope>NUCLEOTIDE SEQUENCE</scope>
    <source>
        <strain evidence="9">K2</strain>
    </source>
</reference>
<dbReference type="Proteomes" id="UP001249851">
    <property type="component" value="Unassembled WGS sequence"/>
</dbReference>
<dbReference type="InterPro" id="IPR027417">
    <property type="entry name" value="P-loop_NTPase"/>
</dbReference>
<dbReference type="AlphaFoldDB" id="A0AAD9UY26"/>
<keyword evidence="9" id="KW-0547">Nucleotide-binding</keyword>
<feature type="domain" description="Helicase C-terminal" evidence="8">
    <location>
        <begin position="210"/>
        <end position="378"/>
    </location>
</feature>
<dbReference type="Gene3D" id="3.40.50.300">
    <property type="entry name" value="P-loop containing nucleotide triphosphate hydrolases"/>
    <property type="match status" value="2"/>
</dbReference>
<feature type="compositionally biased region" description="Basic and acidic residues" evidence="7">
    <location>
        <begin position="401"/>
        <end position="410"/>
    </location>
</feature>
<dbReference type="GO" id="GO:0043138">
    <property type="term" value="F:3'-5' DNA helicase activity"/>
    <property type="evidence" value="ECO:0007669"/>
    <property type="project" value="UniProtKB-EC"/>
</dbReference>
<dbReference type="Pfam" id="PF00271">
    <property type="entry name" value="Helicase_C"/>
    <property type="match status" value="1"/>
</dbReference>
<dbReference type="PANTHER" id="PTHR13710:SF105">
    <property type="entry name" value="ATP-DEPENDENT DNA HELICASE Q1"/>
    <property type="match status" value="1"/>
</dbReference>